<dbReference type="OrthoDB" id="10248838at2759"/>
<evidence type="ECO:0000256" key="3">
    <source>
        <dbReference type="ARBA" id="ARBA00022833"/>
    </source>
</evidence>
<evidence type="ECO:0000313" key="4">
    <source>
        <dbReference type="EMBL" id="CAB0033133.1"/>
    </source>
</evidence>
<organism evidence="4 5">
    <name type="scientific">Trichogramma brassicae</name>
    <dbReference type="NCBI Taxonomy" id="86971"/>
    <lineage>
        <taxon>Eukaryota</taxon>
        <taxon>Metazoa</taxon>
        <taxon>Ecdysozoa</taxon>
        <taxon>Arthropoda</taxon>
        <taxon>Hexapoda</taxon>
        <taxon>Insecta</taxon>
        <taxon>Pterygota</taxon>
        <taxon>Neoptera</taxon>
        <taxon>Endopterygota</taxon>
        <taxon>Hymenoptera</taxon>
        <taxon>Apocrita</taxon>
        <taxon>Proctotrupomorpha</taxon>
        <taxon>Chalcidoidea</taxon>
        <taxon>Trichogrammatidae</taxon>
        <taxon>Trichogramma</taxon>
    </lineage>
</organism>
<comment type="similarity">
    <text evidence="1">Belongs to the UPF0587 family.</text>
</comment>
<reference evidence="4 5" key="1">
    <citation type="submission" date="2020-02" db="EMBL/GenBank/DDBJ databases">
        <authorList>
            <person name="Ferguson B K."/>
        </authorList>
    </citation>
    <scope>NUCLEOTIDE SEQUENCE [LARGE SCALE GENOMIC DNA]</scope>
</reference>
<evidence type="ECO:0008006" key="6">
    <source>
        <dbReference type="Google" id="ProtNLM"/>
    </source>
</evidence>
<proteinExistence type="inferred from homology"/>
<dbReference type="Proteomes" id="UP000479190">
    <property type="component" value="Unassembled WGS sequence"/>
</dbReference>
<keyword evidence="5" id="KW-1185">Reference proteome</keyword>
<gene>
    <name evidence="4" type="ORF">TBRA_LOCUS5053</name>
</gene>
<dbReference type="GO" id="GO:0008270">
    <property type="term" value="F:zinc ion binding"/>
    <property type="evidence" value="ECO:0007669"/>
    <property type="project" value="TreeGrafter"/>
</dbReference>
<evidence type="ECO:0000256" key="2">
    <source>
        <dbReference type="ARBA" id="ARBA00022723"/>
    </source>
</evidence>
<sequence>MVKIALKLKANLENIESLCPATSPDFRWYLKFTCNNCGEMSSKWNYASLSEETPAQRGSAVNHFVSKCKLCGRDNSLTIVQDTVRGIEAESCGEFRQVAVFDCRGLEPKEFSAREGWVAKAIDGGKTFNEVDLSEGEWADYCDKINQPVGVYEIEHKFERVK</sequence>
<keyword evidence="3" id="KW-0862">Zinc</keyword>
<protein>
    <recommendedName>
        <fullName evidence="6">CXXC motif containing zinc binding protein</fullName>
    </recommendedName>
</protein>
<dbReference type="PANTHER" id="PTHR12857:SF0">
    <property type="entry name" value="CXXC MOTIF CONTAINING ZINC BINDING PROTEIN"/>
    <property type="match status" value="1"/>
</dbReference>
<evidence type="ECO:0000256" key="1">
    <source>
        <dbReference type="ARBA" id="ARBA00007818"/>
    </source>
</evidence>
<dbReference type="SUPFAM" id="SSF141678">
    <property type="entry name" value="MAL13P1.257-like"/>
    <property type="match status" value="1"/>
</dbReference>
<keyword evidence="2" id="KW-0479">Metal-binding</keyword>
<dbReference type="AlphaFoldDB" id="A0A6H5I6X4"/>
<evidence type="ECO:0000313" key="5">
    <source>
        <dbReference type="Proteomes" id="UP000479190"/>
    </source>
</evidence>
<dbReference type="PANTHER" id="PTHR12857">
    <property type="entry name" value="CXXC MOTIF CONTAINING ZINC BINDING PROTEIN"/>
    <property type="match status" value="1"/>
</dbReference>
<dbReference type="InterPro" id="IPR008584">
    <property type="entry name" value="CXXC_Zn-binding_euk"/>
</dbReference>
<dbReference type="EMBL" id="CADCXV010000699">
    <property type="protein sequence ID" value="CAB0033133.1"/>
    <property type="molecule type" value="Genomic_DNA"/>
</dbReference>
<name>A0A6H5I6X4_9HYME</name>
<dbReference type="Pfam" id="PF05907">
    <property type="entry name" value="CXXC_Zn-b_euk"/>
    <property type="match status" value="1"/>
</dbReference>
<accession>A0A6H5I6X4</accession>